<name>A0A5B2VG92_9HYPH</name>
<keyword evidence="3" id="KW-1185">Reference proteome</keyword>
<evidence type="ECO:0000256" key="1">
    <source>
        <dbReference type="SAM" id="MobiDB-lite"/>
    </source>
</evidence>
<gene>
    <name evidence="2" type="ORF">F0L46_08180</name>
</gene>
<protein>
    <submittedName>
        <fullName evidence="2">Uncharacterized protein</fullName>
    </submittedName>
</protein>
<organism evidence="2 3">
    <name type="scientific">Salinarimonas soli</name>
    <dbReference type="NCBI Taxonomy" id="1638099"/>
    <lineage>
        <taxon>Bacteria</taxon>
        <taxon>Pseudomonadati</taxon>
        <taxon>Pseudomonadota</taxon>
        <taxon>Alphaproteobacteria</taxon>
        <taxon>Hyphomicrobiales</taxon>
        <taxon>Salinarimonadaceae</taxon>
        <taxon>Salinarimonas</taxon>
    </lineage>
</organism>
<dbReference type="AlphaFoldDB" id="A0A5B2VG92"/>
<comment type="caution">
    <text evidence="2">The sequence shown here is derived from an EMBL/GenBank/DDBJ whole genome shotgun (WGS) entry which is preliminary data.</text>
</comment>
<feature type="region of interest" description="Disordered" evidence="1">
    <location>
        <begin position="1"/>
        <end position="27"/>
    </location>
</feature>
<reference evidence="2 3" key="2">
    <citation type="submission" date="2019-09" db="EMBL/GenBank/DDBJ databases">
        <authorList>
            <person name="Jin C."/>
        </authorList>
    </citation>
    <scope>NUCLEOTIDE SEQUENCE [LARGE SCALE GENOMIC DNA]</scope>
    <source>
        <strain evidence="2 3">BN140002</strain>
    </source>
</reference>
<dbReference type="EMBL" id="VUOA01000018">
    <property type="protein sequence ID" value="KAA2237648.1"/>
    <property type="molecule type" value="Genomic_DNA"/>
</dbReference>
<dbReference type="Proteomes" id="UP000323142">
    <property type="component" value="Unassembled WGS sequence"/>
</dbReference>
<dbReference type="RefSeq" id="WP_149816586.1">
    <property type="nucleotide sequence ID" value="NZ_VUOA01000018.1"/>
</dbReference>
<evidence type="ECO:0000313" key="3">
    <source>
        <dbReference type="Proteomes" id="UP000323142"/>
    </source>
</evidence>
<sequence length="146" mass="16751">MSSSDPFEKFRQALDAAPQHTEPTDDELRQRAVDTFSSFWEAIGKYDALVKQKYEQASVTFDITRVERRDQIIYGEIRITRPSGNTGQQSSRRFPFSIQGKRIWMDDSEFKKISRVRAKSDIAVYSHEDESLVADLGTVILGVLRS</sequence>
<accession>A0A5B2VG92</accession>
<proteinExistence type="predicted"/>
<feature type="compositionally biased region" description="Basic and acidic residues" evidence="1">
    <location>
        <begin position="1"/>
        <end position="12"/>
    </location>
</feature>
<evidence type="ECO:0000313" key="2">
    <source>
        <dbReference type="EMBL" id="KAA2237648.1"/>
    </source>
</evidence>
<reference evidence="2 3" key="1">
    <citation type="submission" date="2019-09" db="EMBL/GenBank/DDBJ databases">
        <title>Salinarimonas rosea gen. nov., sp. nov., a new member of the a-2 subgroup of the Proteobacteria.</title>
        <authorList>
            <person name="Liu J."/>
        </authorList>
    </citation>
    <scope>NUCLEOTIDE SEQUENCE [LARGE SCALE GENOMIC DNA]</scope>
    <source>
        <strain evidence="2 3">BN140002</strain>
    </source>
</reference>